<dbReference type="InterPro" id="IPR011260">
    <property type="entry name" value="RNAP_asu_C"/>
</dbReference>
<dbReference type="Gene3D" id="1.10.150.20">
    <property type="entry name" value="5' to 3' exonuclease, C-terminal subdomain"/>
    <property type="match status" value="1"/>
</dbReference>
<dbReference type="EMBL" id="QFNK01000391">
    <property type="protein sequence ID" value="PZO78315.1"/>
    <property type="molecule type" value="Genomic_DNA"/>
</dbReference>
<dbReference type="GO" id="GO:0003899">
    <property type="term" value="F:DNA-directed RNA polymerase activity"/>
    <property type="evidence" value="ECO:0007669"/>
    <property type="project" value="InterPro"/>
</dbReference>
<comment type="caution">
    <text evidence="2">The sequence shown here is derived from an EMBL/GenBank/DDBJ whole genome shotgun (WGS) entry which is preliminary data.</text>
</comment>
<dbReference type="SUPFAM" id="SSF47789">
    <property type="entry name" value="C-terminal domain of RNA polymerase alpha subunit"/>
    <property type="match status" value="1"/>
</dbReference>
<dbReference type="Proteomes" id="UP000249557">
    <property type="component" value="Unassembled WGS sequence"/>
</dbReference>
<organism evidence="2 3">
    <name type="scientific">Micavibrio aeruginosavorus</name>
    <dbReference type="NCBI Taxonomy" id="349221"/>
    <lineage>
        <taxon>Bacteria</taxon>
        <taxon>Pseudomonadati</taxon>
        <taxon>Bdellovibrionota</taxon>
        <taxon>Bdellovibrionia</taxon>
        <taxon>Bdellovibrionales</taxon>
        <taxon>Pseudobdellovibrionaceae</taxon>
        <taxon>Micavibrio</taxon>
    </lineage>
</organism>
<dbReference type="AlphaFoldDB" id="A0A2W5B4X9"/>
<dbReference type="GO" id="GO:0003677">
    <property type="term" value="F:DNA binding"/>
    <property type="evidence" value="ECO:0007669"/>
    <property type="project" value="InterPro"/>
</dbReference>
<feature type="domain" description="RNA polymerase alpha subunit C-terminal" evidence="1">
    <location>
        <begin position="8"/>
        <end position="66"/>
    </location>
</feature>
<reference evidence="2 3" key="1">
    <citation type="submission" date="2017-08" db="EMBL/GenBank/DDBJ databases">
        <title>Infants hospitalized years apart are colonized by the same room-sourced microbial strains.</title>
        <authorList>
            <person name="Brooks B."/>
            <person name="Olm M.R."/>
            <person name="Firek B.A."/>
            <person name="Baker R."/>
            <person name="Thomas B.C."/>
            <person name="Morowitz M.J."/>
            <person name="Banfield J.F."/>
        </authorList>
    </citation>
    <scope>NUCLEOTIDE SEQUENCE [LARGE SCALE GENOMIC DNA]</scope>
    <source>
        <strain evidence="2">S2_018_000_R2_104</strain>
    </source>
</reference>
<evidence type="ECO:0000313" key="3">
    <source>
        <dbReference type="Proteomes" id="UP000249557"/>
    </source>
</evidence>
<dbReference type="GO" id="GO:0006351">
    <property type="term" value="P:DNA-templated transcription"/>
    <property type="evidence" value="ECO:0007669"/>
    <property type="project" value="InterPro"/>
</dbReference>
<accession>A0A2W5B4X9</accession>
<gene>
    <name evidence="2" type="ORF">DI626_12010</name>
</gene>
<proteinExistence type="predicted"/>
<sequence>MKINEPLMDLLLTPIKKMEFNHRVKHTFGNANIKYLVQILVPTERGLRYIPSIGEQSANHIKEIIAKTGFPIGALEEFKKELWGAKTYEELRTLIETDTRIQKAIIDSHHGDLPPQHHWMYSLFPENLQLYLGENFNKLAYIVLNDPKIQEQVSDLLRNAVLKELGLTESIAA</sequence>
<evidence type="ECO:0000313" key="2">
    <source>
        <dbReference type="EMBL" id="PZO78315.1"/>
    </source>
</evidence>
<name>A0A2W5B4X9_9BACT</name>
<evidence type="ECO:0000259" key="1">
    <source>
        <dbReference type="Pfam" id="PF03118"/>
    </source>
</evidence>
<protein>
    <recommendedName>
        <fullName evidence="1">RNA polymerase alpha subunit C-terminal domain-containing protein</fullName>
    </recommendedName>
</protein>
<dbReference type="Pfam" id="PF03118">
    <property type="entry name" value="RNA_pol_A_CTD"/>
    <property type="match status" value="1"/>
</dbReference>